<dbReference type="InterPro" id="IPR001810">
    <property type="entry name" value="F-box_dom"/>
</dbReference>
<sequence>MSFLEALPGEVLLLIVSFLEVPEIHILRQTCCKISQVTRDKSVWLEFLEYLRRRGDTPLPPIACDPAVPAIDLSSSSLESIGVSATRASDSWLLPREPTCIMPPNGEVVAGLNVFLDTWLLIVYLSGHVYLWNIRENVPRQRAALDLRAPGVGWSSYSAYMAHRDKVIMLAMSNTAQSGTCNTVLYKIDARETDIGFDLVGSFSCDYPRTIRAIDVEHRLLVLTSVSTLDMVCWDPQDNNTSRISLNDDEELFNGVVAVSRLGSHFLVIRTHTIELHSCGDATKREPRTPPKHWLPFPLREGAVSVSDALTTQTPDSQEAHNVCLLAYDSHSLTIYTVTITMFAGEPPTMEVTLAGQMRPAPPQVQSRGPPFRLTRSHWFVSTHALGPQAIRAMWIERDSLTMTRQVRLCTFNRNAAWHEMKTAASVFTLASYDLREDLTQCALAEVSGRIVLGNRAGAVFLLAPTRPLERAAQSELH</sequence>
<dbReference type="AlphaFoldDB" id="A0AAD7KA30"/>
<gene>
    <name evidence="2" type="ORF">DFH07DRAFT_464672</name>
</gene>
<name>A0AAD7KA30_9AGAR</name>
<evidence type="ECO:0000313" key="2">
    <source>
        <dbReference type="EMBL" id="KAJ7780156.1"/>
    </source>
</evidence>
<feature type="domain" description="F-box" evidence="1">
    <location>
        <begin position="1"/>
        <end position="47"/>
    </location>
</feature>
<dbReference type="PROSITE" id="PS50181">
    <property type="entry name" value="FBOX"/>
    <property type="match status" value="1"/>
</dbReference>
<evidence type="ECO:0000259" key="1">
    <source>
        <dbReference type="PROSITE" id="PS50181"/>
    </source>
</evidence>
<protein>
    <recommendedName>
        <fullName evidence="1">F-box domain-containing protein</fullName>
    </recommendedName>
</protein>
<dbReference type="EMBL" id="JARJLG010000006">
    <property type="protein sequence ID" value="KAJ7780156.1"/>
    <property type="molecule type" value="Genomic_DNA"/>
</dbReference>
<dbReference type="Gene3D" id="1.20.1280.50">
    <property type="match status" value="1"/>
</dbReference>
<evidence type="ECO:0000313" key="3">
    <source>
        <dbReference type="Proteomes" id="UP001215280"/>
    </source>
</evidence>
<reference evidence="2" key="1">
    <citation type="submission" date="2023-03" db="EMBL/GenBank/DDBJ databases">
        <title>Massive genome expansion in bonnet fungi (Mycena s.s.) driven by repeated elements and novel gene families across ecological guilds.</title>
        <authorList>
            <consortium name="Lawrence Berkeley National Laboratory"/>
            <person name="Harder C.B."/>
            <person name="Miyauchi S."/>
            <person name="Viragh M."/>
            <person name="Kuo A."/>
            <person name="Thoen E."/>
            <person name="Andreopoulos B."/>
            <person name="Lu D."/>
            <person name="Skrede I."/>
            <person name="Drula E."/>
            <person name="Henrissat B."/>
            <person name="Morin E."/>
            <person name="Kohler A."/>
            <person name="Barry K."/>
            <person name="LaButti K."/>
            <person name="Morin E."/>
            <person name="Salamov A."/>
            <person name="Lipzen A."/>
            <person name="Mereny Z."/>
            <person name="Hegedus B."/>
            <person name="Baldrian P."/>
            <person name="Stursova M."/>
            <person name="Weitz H."/>
            <person name="Taylor A."/>
            <person name="Grigoriev I.V."/>
            <person name="Nagy L.G."/>
            <person name="Martin F."/>
            <person name="Kauserud H."/>
        </authorList>
    </citation>
    <scope>NUCLEOTIDE SEQUENCE</scope>
    <source>
        <strain evidence="2">CBHHK188m</strain>
    </source>
</reference>
<accession>A0AAD7KA30</accession>
<proteinExistence type="predicted"/>
<organism evidence="2 3">
    <name type="scientific">Mycena maculata</name>
    <dbReference type="NCBI Taxonomy" id="230809"/>
    <lineage>
        <taxon>Eukaryota</taxon>
        <taxon>Fungi</taxon>
        <taxon>Dikarya</taxon>
        <taxon>Basidiomycota</taxon>
        <taxon>Agaricomycotina</taxon>
        <taxon>Agaricomycetes</taxon>
        <taxon>Agaricomycetidae</taxon>
        <taxon>Agaricales</taxon>
        <taxon>Marasmiineae</taxon>
        <taxon>Mycenaceae</taxon>
        <taxon>Mycena</taxon>
    </lineage>
</organism>
<dbReference type="InterPro" id="IPR036047">
    <property type="entry name" value="F-box-like_dom_sf"/>
</dbReference>
<comment type="caution">
    <text evidence="2">The sequence shown here is derived from an EMBL/GenBank/DDBJ whole genome shotgun (WGS) entry which is preliminary data.</text>
</comment>
<dbReference type="Proteomes" id="UP001215280">
    <property type="component" value="Unassembled WGS sequence"/>
</dbReference>
<dbReference type="SUPFAM" id="SSF81383">
    <property type="entry name" value="F-box domain"/>
    <property type="match status" value="1"/>
</dbReference>
<dbReference type="SMART" id="SM00256">
    <property type="entry name" value="FBOX"/>
    <property type="match status" value="1"/>
</dbReference>
<dbReference type="Pfam" id="PF12937">
    <property type="entry name" value="F-box-like"/>
    <property type="match status" value="1"/>
</dbReference>
<keyword evidence="3" id="KW-1185">Reference proteome</keyword>